<gene>
    <name evidence="1" type="ORF">SAMN05660313_01003</name>
</gene>
<dbReference type="Proteomes" id="UP000183257">
    <property type="component" value="Unassembled WGS sequence"/>
</dbReference>
<dbReference type="InterPro" id="IPR011249">
    <property type="entry name" value="Metalloenz_LuxS/M16"/>
</dbReference>
<proteinExistence type="predicted"/>
<organism evidence="1 2">
    <name type="scientific">Cellulophaga fucicola</name>
    <dbReference type="NCBI Taxonomy" id="76595"/>
    <lineage>
        <taxon>Bacteria</taxon>
        <taxon>Pseudomonadati</taxon>
        <taxon>Bacteroidota</taxon>
        <taxon>Flavobacteriia</taxon>
        <taxon>Flavobacteriales</taxon>
        <taxon>Flavobacteriaceae</taxon>
        <taxon>Cellulophaga</taxon>
    </lineage>
</organism>
<dbReference type="GO" id="GO:0006508">
    <property type="term" value="P:proteolysis"/>
    <property type="evidence" value="ECO:0007669"/>
    <property type="project" value="UniProtKB-KW"/>
</dbReference>
<reference evidence="2" key="1">
    <citation type="submission" date="2016-11" db="EMBL/GenBank/DDBJ databases">
        <authorList>
            <person name="Varghese N."/>
            <person name="Submissions S."/>
        </authorList>
    </citation>
    <scope>NUCLEOTIDE SEQUENCE [LARGE SCALE GENOMIC DNA]</scope>
    <source>
        <strain evidence="2">DSM 24786</strain>
    </source>
</reference>
<dbReference type="EMBL" id="FPIY01000001">
    <property type="protein sequence ID" value="SFW27595.1"/>
    <property type="molecule type" value="Genomic_DNA"/>
</dbReference>
<dbReference type="SUPFAM" id="SSF63411">
    <property type="entry name" value="LuxS/MPP-like metallohydrolase"/>
    <property type="match status" value="1"/>
</dbReference>
<accession>A0A1K1MWV5</accession>
<name>A0A1K1MWV5_9FLAO</name>
<evidence type="ECO:0000313" key="2">
    <source>
        <dbReference type="Proteomes" id="UP000183257"/>
    </source>
</evidence>
<keyword evidence="1" id="KW-0378">Hydrolase</keyword>
<keyword evidence="1" id="KW-0645">Protease</keyword>
<dbReference type="GO" id="GO:0008233">
    <property type="term" value="F:peptidase activity"/>
    <property type="evidence" value="ECO:0007669"/>
    <property type="project" value="UniProtKB-KW"/>
</dbReference>
<protein>
    <submittedName>
        <fullName evidence="1">Zinc protease</fullName>
    </submittedName>
</protein>
<dbReference type="GO" id="GO:0046872">
    <property type="term" value="F:metal ion binding"/>
    <property type="evidence" value="ECO:0007669"/>
    <property type="project" value="InterPro"/>
</dbReference>
<keyword evidence="2" id="KW-1185">Reference proteome</keyword>
<sequence>MKMKHLLEHLNFKGTPNSISAIHSGHTNTGGYWVVNASFNPSLFQKELDATMVQIKKWAKDGVTADELAAKKTNITGSFKVGLATTSGLAATVLNFVQRGLEPSYIDQYSKEIEAVTLEQVNAAIKKYVDVNNLIVIKSGSLDSKGLPLE</sequence>
<dbReference type="STRING" id="76595.SAMN05660313_01003"/>
<evidence type="ECO:0000313" key="1">
    <source>
        <dbReference type="EMBL" id="SFW27595.1"/>
    </source>
</evidence>
<dbReference type="AlphaFoldDB" id="A0A1K1MWV5"/>
<dbReference type="Gene3D" id="3.30.830.10">
    <property type="entry name" value="Metalloenzyme, LuxS/M16 peptidase-like"/>
    <property type="match status" value="1"/>
</dbReference>
<dbReference type="RefSeq" id="WP_170854700.1">
    <property type="nucleotide sequence ID" value="NZ_FPIY01000001.1"/>
</dbReference>